<comment type="caution">
    <text evidence="2">The sequence shown here is derived from an EMBL/GenBank/DDBJ whole genome shotgun (WGS) entry which is preliminary data.</text>
</comment>
<proteinExistence type="predicted"/>
<dbReference type="AlphaFoldDB" id="A0AAV7WKU4"/>
<evidence type="ECO:0000256" key="1">
    <source>
        <dbReference type="SAM" id="MobiDB-lite"/>
    </source>
</evidence>
<dbReference type="Gene3D" id="3.40.50.1110">
    <property type="entry name" value="SGNH hydrolase"/>
    <property type="match status" value="1"/>
</dbReference>
<organism evidence="2 3">
    <name type="scientific">Pleurodeles waltl</name>
    <name type="common">Iberian ribbed newt</name>
    <dbReference type="NCBI Taxonomy" id="8319"/>
    <lineage>
        <taxon>Eukaryota</taxon>
        <taxon>Metazoa</taxon>
        <taxon>Chordata</taxon>
        <taxon>Craniata</taxon>
        <taxon>Vertebrata</taxon>
        <taxon>Euteleostomi</taxon>
        <taxon>Amphibia</taxon>
        <taxon>Batrachia</taxon>
        <taxon>Caudata</taxon>
        <taxon>Salamandroidea</taxon>
        <taxon>Salamandridae</taxon>
        <taxon>Pleurodelinae</taxon>
        <taxon>Pleurodeles</taxon>
    </lineage>
</organism>
<keyword evidence="3" id="KW-1185">Reference proteome</keyword>
<dbReference type="EMBL" id="JANPWB010000001">
    <property type="protein sequence ID" value="KAJ1213212.1"/>
    <property type="molecule type" value="Genomic_DNA"/>
</dbReference>
<gene>
    <name evidence="2" type="ORF">NDU88_000850</name>
</gene>
<dbReference type="SUPFAM" id="SSF52266">
    <property type="entry name" value="SGNH hydrolase"/>
    <property type="match status" value="1"/>
</dbReference>
<protein>
    <recommendedName>
        <fullName evidence="4">SGNH hydrolase-type esterase domain-containing protein</fullName>
    </recommendedName>
</protein>
<reference evidence="2" key="1">
    <citation type="journal article" date="2022" name="bioRxiv">
        <title>Sequencing and chromosome-scale assembly of the giantPleurodeles waltlgenome.</title>
        <authorList>
            <person name="Brown T."/>
            <person name="Elewa A."/>
            <person name="Iarovenko S."/>
            <person name="Subramanian E."/>
            <person name="Araus A.J."/>
            <person name="Petzold A."/>
            <person name="Susuki M."/>
            <person name="Suzuki K.-i.T."/>
            <person name="Hayashi T."/>
            <person name="Toyoda A."/>
            <person name="Oliveira C."/>
            <person name="Osipova E."/>
            <person name="Leigh N.D."/>
            <person name="Simon A."/>
            <person name="Yun M.H."/>
        </authorList>
    </citation>
    <scope>NUCLEOTIDE SEQUENCE</scope>
    <source>
        <strain evidence="2">20211129_DDA</strain>
        <tissue evidence="2">Liver</tissue>
    </source>
</reference>
<sequence length="359" mass="39916">MFSEKRKQLEALSANAPHLSITCLSSYKPTTAASLASDSPNPKTSQFLGASPIAVKWMKSKPILDRIIRVTPLPRYDAMDLCKFLKPVGTVLDTLLLFRENQGYFEMDWTEDSDKYEEPTHKKPRLDSRADNNGQGGGFAGGDAAANEMNPALDSNGKATGVCGKNLQQFVVWVFGDSIITQAADRFKKQKETNQISTNEKISFCWFGYENLRLDELREKVLEQKRLAQVPPDAFILHLGGNDLVHLEGQRVKEGLTSLHSWLSALFPDCLIAWSEILPRLFWASGVSTNAMNLVARGINNELASLPPDKSFKSVLRHPKLTKSSPSYFHPEENLLSESGIDIFIESLIAFVDAMPLPS</sequence>
<evidence type="ECO:0000313" key="3">
    <source>
        <dbReference type="Proteomes" id="UP001066276"/>
    </source>
</evidence>
<evidence type="ECO:0008006" key="4">
    <source>
        <dbReference type="Google" id="ProtNLM"/>
    </source>
</evidence>
<feature type="region of interest" description="Disordered" evidence="1">
    <location>
        <begin position="113"/>
        <end position="152"/>
    </location>
</feature>
<feature type="compositionally biased region" description="Basic and acidic residues" evidence="1">
    <location>
        <begin position="113"/>
        <end position="130"/>
    </location>
</feature>
<evidence type="ECO:0000313" key="2">
    <source>
        <dbReference type="EMBL" id="KAJ1213212.1"/>
    </source>
</evidence>
<name>A0AAV7WKU4_PLEWA</name>
<dbReference type="InterPro" id="IPR036514">
    <property type="entry name" value="SGNH_hydro_sf"/>
</dbReference>
<accession>A0AAV7WKU4</accession>
<dbReference type="Proteomes" id="UP001066276">
    <property type="component" value="Chromosome 1_1"/>
</dbReference>